<dbReference type="SUPFAM" id="SSF51658">
    <property type="entry name" value="Xylose isomerase-like"/>
    <property type="match status" value="1"/>
</dbReference>
<name>A0A383APD1_9ZZZZ</name>
<sequence length="243" mass="27230">EGFSAGAQDAVVKACRKYGMELVGGVDVGRVTDAKPKMQAFADAGVTHVNVQLCDHDTPTAKALPVARAVMRAGEQYGIKPAIEWHRDTCTETPEKGLALAKEYEKQYSTKLRTNFDHSHPAIIKQVRPPDFAKRLIYRPDLLRMSDLIHLRTFTGSHCQTPITDGRGKLDGDFVTWRDNFCRPLLESWLKGARRGRELWAVVELGPQGSGYALECFPDVWKDACVAREEIAKVWASLLRKHK</sequence>
<dbReference type="Gene3D" id="3.20.20.150">
    <property type="entry name" value="Divalent-metal-dependent TIM barrel enzymes"/>
    <property type="match status" value="1"/>
</dbReference>
<dbReference type="EMBL" id="UINC01193868">
    <property type="protein sequence ID" value="SVE09687.1"/>
    <property type="molecule type" value="Genomic_DNA"/>
</dbReference>
<accession>A0A383APD1</accession>
<protein>
    <recommendedName>
        <fullName evidence="2">Xylose isomerase-like TIM barrel domain-containing protein</fullName>
    </recommendedName>
</protein>
<evidence type="ECO:0000313" key="1">
    <source>
        <dbReference type="EMBL" id="SVE09687.1"/>
    </source>
</evidence>
<dbReference type="AlphaFoldDB" id="A0A383APD1"/>
<proteinExistence type="predicted"/>
<organism evidence="1">
    <name type="scientific">marine metagenome</name>
    <dbReference type="NCBI Taxonomy" id="408172"/>
    <lineage>
        <taxon>unclassified sequences</taxon>
        <taxon>metagenomes</taxon>
        <taxon>ecological metagenomes</taxon>
    </lineage>
</organism>
<feature type="non-terminal residue" evidence="1">
    <location>
        <position position="1"/>
    </location>
</feature>
<dbReference type="InterPro" id="IPR036237">
    <property type="entry name" value="Xyl_isomerase-like_sf"/>
</dbReference>
<reference evidence="1" key="1">
    <citation type="submission" date="2018-05" db="EMBL/GenBank/DDBJ databases">
        <authorList>
            <person name="Lanie J.A."/>
            <person name="Ng W.-L."/>
            <person name="Kazmierczak K.M."/>
            <person name="Andrzejewski T.M."/>
            <person name="Davidsen T.M."/>
            <person name="Wayne K.J."/>
            <person name="Tettelin H."/>
            <person name="Glass J.I."/>
            <person name="Rusch D."/>
            <person name="Podicherti R."/>
            <person name="Tsui H.-C.T."/>
            <person name="Winkler M.E."/>
        </authorList>
    </citation>
    <scope>NUCLEOTIDE SEQUENCE</scope>
</reference>
<gene>
    <name evidence="1" type="ORF">METZ01_LOCUS462541</name>
</gene>
<evidence type="ECO:0008006" key="2">
    <source>
        <dbReference type="Google" id="ProtNLM"/>
    </source>
</evidence>